<evidence type="ECO:0000313" key="2">
    <source>
        <dbReference type="EMBL" id="MEE2003403.1"/>
    </source>
</evidence>
<proteinExistence type="predicted"/>
<keyword evidence="3" id="KW-1185">Reference proteome</keyword>
<accession>A0ABU7JA34</accession>
<evidence type="ECO:0000313" key="3">
    <source>
        <dbReference type="Proteomes" id="UP001336314"/>
    </source>
</evidence>
<dbReference type="Gene3D" id="3.40.50.1820">
    <property type="entry name" value="alpha/beta hydrolase"/>
    <property type="match status" value="1"/>
</dbReference>
<dbReference type="Proteomes" id="UP001336314">
    <property type="component" value="Unassembled WGS sequence"/>
</dbReference>
<dbReference type="SUPFAM" id="SSF53474">
    <property type="entry name" value="alpha/beta-Hydrolases"/>
    <property type="match status" value="1"/>
</dbReference>
<dbReference type="InterPro" id="IPR029058">
    <property type="entry name" value="AB_hydrolase_fold"/>
</dbReference>
<reference evidence="2 3" key="1">
    <citation type="submission" date="2023-07" db="EMBL/GenBank/DDBJ databases">
        <title>Alkalimonas sp., MEB108 novel, alkaliphilic bacterium isolated from Lonar Lake, India.</title>
        <authorList>
            <person name="Joshi A."/>
            <person name="Thite S."/>
        </authorList>
    </citation>
    <scope>NUCLEOTIDE SEQUENCE [LARGE SCALE GENOMIC DNA]</scope>
    <source>
        <strain evidence="2 3">MEB108</strain>
    </source>
</reference>
<organism evidence="2 3">
    <name type="scientific">Alkalimonas cellulosilytica</name>
    <dbReference type="NCBI Taxonomy" id="3058395"/>
    <lineage>
        <taxon>Bacteria</taxon>
        <taxon>Pseudomonadati</taxon>
        <taxon>Pseudomonadota</taxon>
        <taxon>Gammaproteobacteria</taxon>
        <taxon>Alkalimonas</taxon>
    </lineage>
</organism>
<dbReference type="EMBL" id="JAUHLI010000037">
    <property type="protein sequence ID" value="MEE2003403.1"/>
    <property type="molecule type" value="Genomic_DNA"/>
</dbReference>
<protein>
    <recommendedName>
        <fullName evidence="4">Alpha/beta hydrolase</fullName>
    </recommendedName>
</protein>
<comment type="caution">
    <text evidence="2">The sequence shown here is derived from an EMBL/GenBank/DDBJ whole genome shotgun (WGS) entry which is preliminary data.</text>
</comment>
<evidence type="ECO:0000256" key="1">
    <source>
        <dbReference type="SAM" id="SignalP"/>
    </source>
</evidence>
<name>A0ABU7JA34_9GAMM</name>
<gene>
    <name evidence="2" type="ORF">QWY20_18310</name>
</gene>
<feature type="signal peptide" evidence="1">
    <location>
        <begin position="1"/>
        <end position="20"/>
    </location>
</feature>
<dbReference type="RefSeq" id="WP_330130423.1">
    <property type="nucleotide sequence ID" value="NZ_JAUHLI010000037.1"/>
</dbReference>
<evidence type="ECO:0008006" key="4">
    <source>
        <dbReference type="Google" id="ProtNLM"/>
    </source>
</evidence>
<feature type="chain" id="PRO_5045412602" description="Alpha/beta hydrolase" evidence="1">
    <location>
        <begin position="21"/>
        <end position="292"/>
    </location>
</feature>
<sequence>MMRFLLSICMLLPIGAVAVADEKILVTKQTSESFIVFEDWQGPPLRVWFHIPDNYHASTPIVFVMHGVGRDADRYYDEWQALAEQHSFVLLVPEFSKEDFPGAAGYNLGNMYQESGELNDESFWSFSAIDSIFVRIKDQLGSQRSGYRIYGHSAGAQFVHRFILFKPTAKYELAITANAGWYTIPGFDVDFPYGLRKTPVNSEALVHALQQPVMIMLGALDNDPNHPSLRKTQQAQAQGLHRFERGHFFFKKAKDKAASLAAPFNWSLHIVPNAEHQNRQMAQAAAAILAAD</sequence>
<keyword evidence="1" id="KW-0732">Signal</keyword>